<feature type="transmembrane region" description="Helical" evidence="1">
    <location>
        <begin position="55"/>
        <end position="74"/>
    </location>
</feature>
<keyword evidence="5" id="KW-1185">Reference proteome</keyword>
<gene>
    <name evidence="4" type="ORF">G0Q07_16435</name>
</gene>
<evidence type="ECO:0000313" key="4">
    <source>
        <dbReference type="EMBL" id="QIA09204.1"/>
    </source>
</evidence>
<dbReference type="Proteomes" id="UP000474630">
    <property type="component" value="Chromosome"/>
</dbReference>
<sequence>MNDKNKHNDPLIDFEKNLFGKGKINWEKSEADVWNELQSKMDKKTAKVVSFRNNWIQWAAAAAVMLILGFGAVISSWQKTIECMPGEHLVAELPDGSSVDLNAGSKLVYYPLKWKWERKLKFEGEGFFNVEKGSTFTIVSNNGTTQVLGTSFNIYARAENYRVTCLTGKVQVTSPSDEKVVLLPQNHVELEEGKLVVTKMFEPEKAISWKQNYFYFTGRPLKEVIDEIERQYAVTIKLDPQLNNRNFGSNFSKQHSVEDVLDFVCKPMNLKFEKQANNVYNVTDES</sequence>
<dbReference type="Pfam" id="PF04773">
    <property type="entry name" value="FecR"/>
    <property type="match status" value="1"/>
</dbReference>
<evidence type="ECO:0000259" key="3">
    <source>
        <dbReference type="Pfam" id="PF16344"/>
    </source>
</evidence>
<feature type="domain" description="Protein FecR C-terminal" evidence="3">
    <location>
        <begin position="213"/>
        <end position="280"/>
    </location>
</feature>
<dbReference type="InterPro" id="IPR006860">
    <property type="entry name" value="FecR"/>
</dbReference>
<proteinExistence type="predicted"/>
<keyword evidence="1" id="KW-1133">Transmembrane helix</keyword>
<reference evidence="4 5" key="1">
    <citation type="submission" date="2020-02" db="EMBL/GenBank/DDBJ databases">
        <title>Genome sequencing for Draconibacterium sp. strain M1.</title>
        <authorList>
            <person name="Park S.-J."/>
        </authorList>
    </citation>
    <scope>NUCLEOTIDE SEQUENCE [LARGE SCALE GENOMIC DNA]</scope>
    <source>
        <strain evidence="4 5">M1</strain>
    </source>
</reference>
<dbReference type="InterPro" id="IPR032508">
    <property type="entry name" value="FecR_C"/>
</dbReference>
<evidence type="ECO:0000256" key="1">
    <source>
        <dbReference type="SAM" id="Phobius"/>
    </source>
</evidence>
<evidence type="ECO:0000259" key="2">
    <source>
        <dbReference type="Pfam" id="PF04773"/>
    </source>
</evidence>
<dbReference type="PANTHER" id="PTHR30273">
    <property type="entry name" value="PERIPLASMIC SIGNAL SENSOR AND SIGMA FACTOR ACTIVATOR FECR-RELATED"/>
    <property type="match status" value="1"/>
</dbReference>
<dbReference type="Gene3D" id="2.60.120.1440">
    <property type="match status" value="1"/>
</dbReference>
<protein>
    <submittedName>
        <fullName evidence="4">DUF4974 domain-containing protein</fullName>
    </submittedName>
</protein>
<dbReference type="KEGG" id="drc:G0Q07_16435"/>
<dbReference type="Gene3D" id="3.55.50.30">
    <property type="match status" value="1"/>
</dbReference>
<organism evidence="4 5">
    <name type="scientific">Draconibacterium halophilum</name>
    <dbReference type="NCBI Taxonomy" id="2706887"/>
    <lineage>
        <taxon>Bacteria</taxon>
        <taxon>Pseudomonadati</taxon>
        <taxon>Bacteroidota</taxon>
        <taxon>Bacteroidia</taxon>
        <taxon>Marinilabiliales</taxon>
        <taxon>Prolixibacteraceae</taxon>
        <taxon>Draconibacterium</taxon>
    </lineage>
</organism>
<dbReference type="PANTHER" id="PTHR30273:SF2">
    <property type="entry name" value="PROTEIN FECR"/>
    <property type="match status" value="1"/>
</dbReference>
<dbReference type="GO" id="GO:0016989">
    <property type="term" value="F:sigma factor antagonist activity"/>
    <property type="evidence" value="ECO:0007669"/>
    <property type="project" value="TreeGrafter"/>
</dbReference>
<dbReference type="EMBL" id="CP048409">
    <property type="protein sequence ID" value="QIA09204.1"/>
    <property type="molecule type" value="Genomic_DNA"/>
</dbReference>
<dbReference type="RefSeq" id="WP_163348179.1">
    <property type="nucleotide sequence ID" value="NZ_CP048409.1"/>
</dbReference>
<dbReference type="Pfam" id="PF16344">
    <property type="entry name" value="FecR_C"/>
    <property type="match status" value="1"/>
</dbReference>
<dbReference type="PIRSF" id="PIRSF018266">
    <property type="entry name" value="FecR"/>
    <property type="match status" value="1"/>
</dbReference>
<keyword evidence="1" id="KW-0472">Membrane</keyword>
<evidence type="ECO:0000313" key="5">
    <source>
        <dbReference type="Proteomes" id="UP000474630"/>
    </source>
</evidence>
<dbReference type="AlphaFoldDB" id="A0A6C0RFA9"/>
<accession>A0A6C0RFA9</accession>
<dbReference type="InterPro" id="IPR012373">
    <property type="entry name" value="Ferrdict_sens_TM"/>
</dbReference>
<feature type="domain" description="FecR protein" evidence="2">
    <location>
        <begin position="81"/>
        <end position="171"/>
    </location>
</feature>
<name>A0A6C0RFA9_9BACT</name>
<keyword evidence="1" id="KW-0812">Transmembrane</keyword>